<dbReference type="Proteomes" id="UP001499851">
    <property type="component" value="Unassembled WGS sequence"/>
</dbReference>
<gene>
    <name evidence="2" type="ORF">GCM10009830_19610</name>
</gene>
<evidence type="ECO:0000256" key="1">
    <source>
        <dbReference type="SAM" id="Phobius"/>
    </source>
</evidence>
<feature type="transmembrane region" description="Helical" evidence="1">
    <location>
        <begin position="41"/>
        <end position="64"/>
    </location>
</feature>
<protein>
    <submittedName>
        <fullName evidence="2">Uncharacterized protein</fullName>
    </submittedName>
</protein>
<dbReference type="EMBL" id="BAAAQF010000005">
    <property type="protein sequence ID" value="GAA1673390.1"/>
    <property type="molecule type" value="Genomic_DNA"/>
</dbReference>
<keyword evidence="1" id="KW-1133">Transmembrane helix</keyword>
<name>A0ABN2GNB7_9ACTN</name>
<dbReference type="RefSeq" id="WP_344485140.1">
    <property type="nucleotide sequence ID" value="NZ_BAAAQF010000005.1"/>
</dbReference>
<accession>A0ABN2GNB7</accession>
<evidence type="ECO:0000313" key="2">
    <source>
        <dbReference type="EMBL" id="GAA1673390.1"/>
    </source>
</evidence>
<organism evidence="2 3">
    <name type="scientific">Glycomyces endophyticus</name>
    <dbReference type="NCBI Taxonomy" id="480996"/>
    <lineage>
        <taxon>Bacteria</taxon>
        <taxon>Bacillati</taxon>
        <taxon>Actinomycetota</taxon>
        <taxon>Actinomycetes</taxon>
        <taxon>Glycomycetales</taxon>
        <taxon>Glycomycetaceae</taxon>
        <taxon>Glycomyces</taxon>
    </lineage>
</organism>
<keyword evidence="1" id="KW-0472">Membrane</keyword>
<sequence>MNPDDMRRLFDHALDGATPVPASSTDETVAAGKRLVRRRRAATGAGAAAAIAALAAAAATPLALPDRTQSTDPAGPEAYSCEAYGDQSDAQTAVGSMYDQAVDTAMAAIGATLVSYCGEDESEHGGFYFDAEADGYRYQALAFFDSEEQAILRVDVLEPNAVAAPLRMENLAGCGGPDVGCAWEEAAVPLLVVQKTRTAAADDAEGDQVPVLGALAELEDGVIVHIELEEAYGTGALSTTTEQLAEVALAIPVGQDPPDSEGAGGYTLPADADLVQAFVDGIAEQYPGAEVAAASEIAFTAQEETEAYAEGYHYGNDGTRVAYADATVDGERVRFFLQLTPIDAPEDGGATQEPAEHYANCLQFECEYTQLDASTGLVHRDSVTVRPGPTSIEHRAADGWVVGVGAESRGSTEAPSIDFDALDAIVHTVR</sequence>
<reference evidence="2 3" key="1">
    <citation type="journal article" date="2019" name="Int. J. Syst. Evol. Microbiol.">
        <title>The Global Catalogue of Microorganisms (GCM) 10K type strain sequencing project: providing services to taxonomists for standard genome sequencing and annotation.</title>
        <authorList>
            <consortium name="The Broad Institute Genomics Platform"/>
            <consortium name="The Broad Institute Genome Sequencing Center for Infectious Disease"/>
            <person name="Wu L."/>
            <person name="Ma J."/>
        </authorList>
    </citation>
    <scope>NUCLEOTIDE SEQUENCE [LARGE SCALE GENOMIC DNA]</scope>
    <source>
        <strain evidence="2 3">JCM 16001</strain>
    </source>
</reference>
<evidence type="ECO:0000313" key="3">
    <source>
        <dbReference type="Proteomes" id="UP001499851"/>
    </source>
</evidence>
<comment type="caution">
    <text evidence="2">The sequence shown here is derived from an EMBL/GenBank/DDBJ whole genome shotgun (WGS) entry which is preliminary data.</text>
</comment>
<keyword evidence="3" id="KW-1185">Reference proteome</keyword>
<keyword evidence="1" id="KW-0812">Transmembrane</keyword>
<proteinExistence type="predicted"/>